<dbReference type="AlphaFoldDB" id="A0AAU9W7Q8"/>
<dbReference type="Proteomes" id="UP001159428">
    <property type="component" value="Unassembled WGS sequence"/>
</dbReference>
<protein>
    <submittedName>
        <fullName evidence="2">Uncharacterized protein</fullName>
    </submittedName>
</protein>
<accession>A0AAU9W7Q8</accession>
<evidence type="ECO:0000313" key="2">
    <source>
        <dbReference type="EMBL" id="CAH3046114.1"/>
    </source>
</evidence>
<keyword evidence="3" id="KW-1185">Reference proteome</keyword>
<reference evidence="2 3" key="1">
    <citation type="submission" date="2022-05" db="EMBL/GenBank/DDBJ databases">
        <authorList>
            <consortium name="Genoscope - CEA"/>
            <person name="William W."/>
        </authorList>
    </citation>
    <scope>NUCLEOTIDE SEQUENCE [LARGE SCALE GENOMIC DNA]</scope>
</reference>
<feature type="region of interest" description="Disordered" evidence="1">
    <location>
        <begin position="1"/>
        <end position="61"/>
    </location>
</feature>
<evidence type="ECO:0000256" key="1">
    <source>
        <dbReference type="SAM" id="MobiDB-lite"/>
    </source>
</evidence>
<name>A0AAU9W7Q8_9CNID</name>
<comment type="caution">
    <text evidence="2">The sequence shown here is derived from an EMBL/GenBank/DDBJ whole genome shotgun (WGS) entry which is preliminary data.</text>
</comment>
<feature type="compositionally biased region" description="Low complexity" evidence="1">
    <location>
        <begin position="8"/>
        <end position="22"/>
    </location>
</feature>
<organism evidence="2 3">
    <name type="scientific">Pocillopora meandrina</name>
    <dbReference type="NCBI Taxonomy" id="46732"/>
    <lineage>
        <taxon>Eukaryota</taxon>
        <taxon>Metazoa</taxon>
        <taxon>Cnidaria</taxon>
        <taxon>Anthozoa</taxon>
        <taxon>Hexacorallia</taxon>
        <taxon>Scleractinia</taxon>
        <taxon>Astrocoeniina</taxon>
        <taxon>Pocilloporidae</taxon>
        <taxon>Pocillopora</taxon>
    </lineage>
</organism>
<sequence length="347" mass="39269">MNPEETQNTSLTSNNGTSNGANEVSEEELIASYENESDRGNLRDGSAQPSSSTRRSPNEAFDDGASRLHCVCYRGNNAFAYGRTDRCPFCGKYSAKTRQSGETSDRVSDEESITVSATNREALHLTLARGMESVPQTHETSREVQAEPTTNSANVDIRAQSPVIRSGNIPVEGFSDSSVPYPCQPQQLALYVLQTDHQPFDVITYSVYCVEQSKQGRVASNVRLLQRNQRPSIQVIPFGDEYSSQEENRHFHTLYLDKEIKIKFELRREVQRRFRLREEHEIFQVPLVRVMSLSQDRIPSPVVQVHVEPRCAPGEVCQDHLRMTLEYGRTIQRMLIPIWSARPSESS</sequence>
<evidence type="ECO:0000313" key="3">
    <source>
        <dbReference type="Proteomes" id="UP001159428"/>
    </source>
</evidence>
<proteinExistence type="predicted"/>
<gene>
    <name evidence="2" type="ORF">PMEA_00033100</name>
</gene>
<dbReference type="EMBL" id="CALNXJ010000008">
    <property type="protein sequence ID" value="CAH3046114.1"/>
    <property type="molecule type" value="Genomic_DNA"/>
</dbReference>